<name>A0A6J4HXU3_9PROT</name>
<feature type="non-terminal residue" evidence="2">
    <location>
        <position position="1"/>
    </location>
</feature>
<proteinExistence type="predicted"/>
<dbReference type="AlphaFoldDB" id="A0A6J4HXU3"/>
<sequence>GRRSSWFLGGAVARGGAARRGGRRPRGRPARAGAVRLRPAATSAAPPLLDRAAPRRHLRPLRAAEAAHRGARGLPL</sequence>
<organism evidence="2">
    <name type="scientific">uncultured Acetobacteraceae bacterium</name>
    <dbReference type="NCBI Taxonomy" id="169975"/>
    <lineage>
        <taxon>Bacteria</taxon>
        <taxon>Pseudomonadati</taxon>
        <taxon>Pseudomonadota</taxon>
        <taxon>Alphaproteobacteria</taxon>
        <taxon>Acetobacterales</taxon>
        <taxon>Acetobacteraceae</taxon>
        <taxon>environmental samples</taxon>
    </lineage>
</organism>
<feature type="compositionally biased region" description="Low complexity" evidence="1">
    <location>
        <begin position="30"/>
        <end position="51"/>
    </location>
</feature>
<protein>
    <submittedName>
        <fullName evidence="2">Uncharacterized protein</fullName>
    </submittedName>
</protein>
<reference evidence="2" key="1">
    <citation type="submission" date="2020-02" db="EMBL/GenBank/DDBJ databases">
        <authorList>
            <person name="Meier V. D."/>
        </authorList>
    </citation>
    <scope>NUCLEOTIDE SEQUENCE</scope>
    <source>
        <strain evidence="2">AVDCRST_MAG08</strain>
    </source>
</reference>
<accession>A0A6J4HXU3</accession>
<gene>
    <name evidence="2" type="ORF">AVDCRST_MAG08-1280</name>
</gene>
<evidence type="ECO:0000256" key="1">
    <source>
        <dbReference type="SAM" id="MobiDB-lite"/>
    </source>
</evidence>
<evidence type="ECO:0000313" key="2">
    <source>
        <dbReference type="EMBL" id="CAA9234153.1"/>
    </source>
</evidence>
<feature type="region of interest" description="Disordered" evidence="1">
    <location>
        <begin position="1"/>
        <end position="76"/>
    </location>
</feature>
<feature type="compositionally biased region" description="Basic residues" evidence="1">
    <location>
        <begin position="20"/>
        <end position="29"/>
    </location>
</feature>
<feature type="non-terminal residue" evidence="2">
    <location>
        <position position="76"/>
    </location>
</feature>
<dbReference type="EMBL" id="CADCTG010000121">
    <property type="protein sequence ID" value="CAA9234153.1"/>
    <property type="molecule type" value="Genomic_DNA"/>
</dbReference>